<name>A0A5B0Q6U9_PUCGR</name>
<gene>
    <name evidence="1" type="ORF">PGT21_029281</name>
</gene>
<protein>
    <submittedName>
        <fullName evidence="1">Uncharacterized protein</fullName>
    </submittedName>
</protein>
<sequence>MLIFKLQTNPEPTQTRKPAYLNLDSPPYHRRVIVWSPLLFGIFPLSVSGSPNRHRPVSYKVDKAHLAGQEGILLVDEVVQPRRQEGMPERLYNLSGQEGLYSLAGQEGILASKAVQPCRPGGNPPGRQGCTTLPTFPPGGEVVQPRRPGGGNPGRQGCTTLSTTRLYNLVDQVLLVDKVVQPCRQEGIVSRPTRRNLSALRL</sequence>
<evidence type="ECO:0000313" key="2">
    <source>
        <dbReference type="Proteomes" id="UP000324748"/>
    </source>
</evidence>
<evidence type="ECO:0000313" key="1">
    <source>
        <dbReference type="EMBL" id="KAA1108928.1"/>
    </source>
</evidence>
<organism evidence="1 2">
    <name type="scientific">Puccinia graminis f. sp. tritici</name>
    <dbReference type="NCBI Taxonomy" id="56615"/>
    <lineage>
        <taxon>Eukaryota</taxon>
        <taxon>Fungi</taxon>
        <taxon>Dikarya</taxon>
        <taxon>Basidiomycota</taxon>
        <taxon>Pucciniomycotina</taxon>
        <taxon>Pucciniomycetes</taxon>
        <taxon>Pucciniales</taxon>
        <taxon>Pucciniaceae</taxon>
        <taxon>Puccinia</taxon>
    </lineage>
</organism>
<reference evidence="1 2" key="1">
    <citation type="submission" date="2019-05" db="EMBL/GenBank/DDBJ databases">
        <title>Emergence of the Ug99 lineage of the wheat stem rust pathogen through somatic hybridization.</title>
        <authorList>
            <person name="Li F."/>
            <person name="Upadhyaya N.M."/>
            <person name="Sperschneider J."/>
            <person name="Matny O."/>
            <person name="Nguyen-Phuc H."/>
            <person name="Mago R."/>
            <person name="Raley C."/>
            <person name="Miller M.E."/>
            <person name="Silverstein K.A.T."/>
            <person name="Henningsen E."/>
            <person name="Hirsch C.D."/>
            <person name="Visser B."/>
            <person name="Pretorius Z.A."/>
            <person name="Steffenson B.J."/>
            <person name="Schwessinger B."/>
            <person name="Dodds P.N."/>
            <person name="Figueroa M."/>
        </authorList>
    </citation>
    <scope>NUCLEOTIDE SEQUENCE [LARGE SCALE GENOMIC DNA]</scope>
    <source>
        <strain evidence="1">21-0</strain>
    </source>
</reference>
<keyword evidence="2" id="KW-1185">Reference proteome</keyword>
<dbReference type="Proteomes" id="UP000324748">
    <property type="component" value="Unassembled WGS sequence"/>
</dbReference>
<dbReference type="EMBL" id="VSWC01000028">
    <property type="protein sequence ID" value="KAA1108928.1"/>
    <property type="molecule type" value="Genomic_DNA"/>
</dbReference>
<comment type="caution">
    <text evidence="1">The sequence shown here is derived from an EMBL/GenBank/DDBJ whole genome shotgun (WGS) entry which is preliminary data.</text>
</comment>
<proteinExistence type="predicted"/>
<dbReference type="AlphaFoldDB" id="A0A5B0Q6U9"/>
<accession>A0A5B0Q6U9</accession>